<organism evidence="4 5">
    <name type="scientific">Cylicocyclus nassatus</name>
    <name type="common">Nematode worm</name>
    <dbReference type="NCBI Taxonomy" id="53992"/>
    <lineage>
        <taxon>Eukaryota</taxon>
        <taxon>Metazoa</taxon>
        <taxon>Ecdysozoa</taxon>
        <taxon>Nematoda</taxon>
        <taxon>Chromadorea</taxon>
        <taxon>Rhabditida</taxon>
        <taxon>Rhabditina</taxon>
        <taxon>Rhabditomorpha</taxon>
        <taxon>Strongyloidea</taxon>
        <taxon>Strongylidae</taxon>
        <taxon>Cylicocyclus</taxon>
    </lineage>
</organism>
<protein>
    <recommendedName>
        <fullName evidence="3">Abnormal cell migration protein 18-like fibronectin type I domain-containing protein</fullName>
    </recommendedName>
</protein>
<dbReference type="PANTHER" id="PTHR37978">
    <property type="entry name" value="PROTEIN CBG22381-RELATED"/>
    <property type="match status" value="1"/>
</dbReference>
<dbReference type="InterPro" id="IPR055119">
    <property type="entry name" value="Mig18_Fn1"/>
</dbReference>
<name>A0AA36H9Z5_CYLNA</name>
<sequence>MSTSMLLILVLTEIVFAADDVEMKSSVVHLLQNFPDLQSTLEALPKECTKNGKTYKEGEEFTIGNLRYKCQKYGVYTIEGCITDNKENLKVGEVVVKDNIKSQCLGAGSSVFYRETVCGILGQPECDKIGPPKSYEEACKKEAENTGNITGISIPGLPPGWKVVDQTQQAIPGSNKRVSSRTLMFSPIAGSTRLAPGMFLILLLPTFILAKETVVSQSPMVHLLQNISNLNEALNTLPKECVVRGETHKEGEEFVIGNLRYQCQKYGIHTIIGCITENKKHLNIGDVVVNNNIKAQCLSAGGSVFYRETLCGVLGTPECDSIGPPQEYEFACNNASKNVDYLKNVSLHGLPPGWKVIDETQQAIPGTNKRMLAQTIMFIPSSGNNVGPSRARRQTVGVEEWSDKSPVKRDANDMSRGASGARETVWPKTITVNGQTFPARDGAVSKPITHIVQNISDLGIALESLPKECKLNGKAYKEGEEFIIGNLRYKCQKYGIHAAEGCITENREKLSIGQVLVKDNVKSLCLAVGSKIFYRETTCSVPGSPDCKDVGPPKEYEEACKAALSSAQHKLKEVSLPGLPRGWKVIDEAQQAIPGMENRVLSRTIMFIPFPTKRRVRRQEDKLSTNTHGIKGNSPSMNMNLSGGKLTNALGRLVNPKFTRQAKPTQQRPRNKHRRIGNRRKGQNGNRNFGNSRRPNFGNSRRPNFGNSRRPSFGNSRRPSFGNNRRPTNRPQRKPDILRASLPHGQQQDFTFSVNGRSISRKPDSMTIESSPTGFTVREGD</sequence>
<feature type="domain" description="Abnormal cell migration protein 18-like fibronectin type I" evidence="3">
    <location>
        <begin position="468"/>
        <end position="527"/>
    </location>
</feature>
<keyword evidence="2" id="KW-0732">Signal</keyword>
<dbReference type="AlphaFoldDB" id="A0AA36H9Z5"/>
<feature type="compositionally biased region" description="Polar residues" evidence="1">
    <location>
        <begin position="744"/>
        <end position="758"/>
    </location>
</feature>
<feature type="compositionally biased region" description="Polar residues" evidence="1">
    <location>
        <begin position="624"/>
        <end position="641"/>
    </location>
</feature>
<feature type="region of interest" description="Disordered" evidence="1">
    <location>
        <begin position="395"/>
        <end position="420"/>
    </location>
</feature>
<feature type="signal peptide" evidence="2">
    <location>
        <begin position="1"/>
        <end position="17"/>
    </location>
</feature>
<evidence type="ECO:0000256" key="2">
    <source>
        <dbReference type="SAM" id="SignalP"/>
    </source>
</evidence>
<comment type="caution">
    <text evidence="4">The sequence shown here is derived from an EMBL/GenBank/DDBJ whole genome shotgun (WGS) entry which is preliminary data.</text>
</comment>
<feature type="compositionally biased region" description="Polar residues" evidence="1">
    <location>
        <begin position="693"/>
        <end position="726"/>
    </location>
</feature>
<evidence type="ECO:0000256" key="1">
    <source>
        <dbReference type="SAM" id="MobiDB-lite"/>
    </source>
</evidence>
<feature type="chain" id="PRO_5041428665" description="Abnormal cell migration protein 18-like fibronectin type I domain-containing protein" evidence="2">
    <location>
        <begin position="18"/>
        <end position="781"/>
    </location>
</feature>
<feature type="region of interest" description="Disordered" evidence="1">
    <location>
        <begin position="615"/>
        <end position="645"/>
    </location>
</feature>
<evidence type="ECO:0000313" key="4">
    <source>
        <dbReference type="EMBL" id="CAJ0606722.1"/>
    </source>
</evidence>
<reference evidence="4" key="1">
    <citation type="submission" date="2023-07" db="EMBL/GenBank/DDBJ databases">
        <authorList>
            <consortium name="CYATHOMIX"/>
        </authorList>
    </citation>
    <scope>NUCLEOTIDE SEQUENCE</scope>
    <source>
        <strain evidence="4">N/A</strain>
    </source>
</reference>
<feature type="compositionally biased region" description="Basic residues" evidence="1">
    <location>
        <begin position="669"/>
        <end position="682"/>
    </location>
</feature>
<keyword evidence="5" id="KW-1185">Reference proteome</keyword>
<dbReference type="PANTHER" id="PTHR37978:SF5">
    <property type="entry name" value="SECRETED PROTEIN"/>
    <property type="match status" value="1"/>
</dbReference>
<feature type="domain" description="Abnormal cell migration protein 18-like fibronectin type I" evidence="3">
    <location>
        <begin position="240"/>
        <end position="301"/>
    </location>
</feature>
<accession>A0AA36H9Z5</accession>
<evidence type="ECO:0000313" key="5">
    <source>
        <dbReference type="Proteomes" id="UP001176961"/>
    </source>
</evidence>
<dbReference type="Pfam" id="PF23003">
    <property type="entry name" value="Fn1_2"/>
    <property type="match status" value="3"/>
</dbReference>
<dbReference type="Proteomes" id="UP001176961">
    <property type="component" value="Unassembled WGS sequence"/>
</dbReference>
<feature type="compositionally biased region" description="Basic and acidic residues" evidence="1">
    <location>
        <begin position="401"/>
        <end position="413"/>
    </location>
</feature>
<feature type="region of interest" description="Disordered" evidence="1">
    <location>
        <begin position="657"/>
        <end position="781"/>
    </location>
</feature>
<evidence type="ECO:0000259" key="3">
    <source>
        <dbReference type="Pfam" id="PF23003"/>
    </source>
</evidence>
<feature type="domain" description="Abnormal cell migration protein 18-like fibronectin type I" evidence="3">
    <location>
        <begin position="47"/>
        <end position="105"/>
    </location>
</feature>
<proteinExistence type="predicted"/>
<dbReference type="EMBL" id="CATQJL010000316">
    <property type="protein sequence ID" value="CAJ0606722.1"/>
    <property type="molecule type" value="Genomic_DNA"/>
</dbReference>
<gene>
    <name evidence="4" type="ORF">CYNAS_LOCUS18705</name>
</gene>